<comment type="caution">
    <text evidence="1">The sequence shown here is derived from an EMBL/GenBank/DDBJ whole genome shotgun (WGS) entry which is preliminary data.</text>
</comment>
<dbReference type="Proteomes" id="UP000295832">
    <property type="component" value="Unassembled WGS sequence"/>
</dbReference>
<reference evidence="1 2" key="1">
    <citation type="submission" date="2019-03" db="EMBL/GenBank/DDBJ databases">
        <title>Subsurface microbial communities from deep shales in Ohio and West Virginia, USA.</title>
        <authorList>
            <person name="Wrighton K."/>
        </authorList>
    </citation>
    <scope>NUCLEOTIDE SEQUENCE [LARGE SCALE GENOMIC DNA]</scope>
    <source>
        <strain evidence="1 2">MSL 6dP</strain>
    </source>
</reference>
<dbReference type="RefSeq" id="WP_134114978.1">
    <property type="nucleotide sequence ID" value="NZ_SOEG01000003.1"/>
</dbReference>
<dbReference type="STRING" id="926561.GCA_000379025_01809"/>
<name>A0A4V6QBA5_9FIRM</name>
<keyword evidence="2" id="KW-1185">Reference proteome</keyword>
<organism evidence="1 2">
    <name type="scientific">Orenia marismortui</name>
    <dbReference type="NCBI Taxonomy" id="46469"/>
    <lineage>
        <taxon>Bacteria</taxon>
        <taxon>Bacillati</taxon>
        <taxon>Bacillota</taxon>
        <taxon>Clostridia</taxon>
        <taxon>Halanaerobiales</taxon>
        <taxon>Halobacteroidaceae</taxon>
        <taxon>Orenia</taxon>
    </lineage>
</organism>
<protein>
    <submittedName>
        <fullName evidence="1">Uncharacterized protein</fullName>
    </submittedName>
</protein>
<sequence>MKYNKEVSKLIVKLKEKKEHHILTSDNELLEGLKCPICECNIGDHEKYVHCEVIGAYICDTCCRYELCNDYQLVNKALGKEIFNANNEIIMLCEYCD</sequence>
<dbReference type="AlphaFoldDB" id="A0A4V6QBA5"/>
<evidence type="ECO:0000313" key="1">
    <source>
        <dbReference type="EMBL" id="TDX53291.1"/>
    </source>
</evidence>
<accession>A0A4V6QBA5</accession>
<dbReference type="EMBL" id="SOEG01000003">
    <property type="protein sequence ID" value="TDX53291.1"/>
    <property type="molecule type" value="Genomic_DNA"/>
</dbReference>
<evidence type="ECO:0000313" key="2">
    <source>
        <dbReference type="Proteomes" id="UP000295832"/>
    </source>
</evidence>
<proteinExistence type="predicted"/>
<gene>
    <name evidence="1" type="ORF">C7959_103144</name>
</gene>